<keyword evidence="2" id="KW-1185">Reference proteome</keyword>
<evidence type="ECO:0000313" key="2">
    <source>
        <dbReference type="Proteomes" id="UP000091918"/>
    </source>
</evidence>
<accession>A0A1B7P9D9</accession>
<sequence length="118" mass="12933">MCAGSAADRASFVPSKRFYRQLWLAAAAAGRDKGLLEQPARWEFLSETKLAAENWSTTRRTAGTRYQAFCPAVSSYKGTTPGQRGFTVNDVWFLVELRLAMCFGAVAQVFSGSSNHDG</sequence>
<dbReference type="AlphaFoldDB" id="A0A1B7P9D9"/>
<gene>
    <name evidence="1" type="ORF">ACJ72_00022</name>
</gene>
<comment type="caution">
    <text evidence="1">The sequence shown here is derived from an EMBL/GenBank/DDBJ whole genome shotgun (WGS) entry which is preliminary data.</text>
</comment>
<protein>
    <submittedName>
        <fullName evidence="1">Uncharacterized protein</fullName>
    </submittedName>
</protein>
<dbReference type="Proteomes" id="UP000091918">
    <property type="component" value="Unassembled WGS sequence"/>
</dbReference>
<dbReference type="OrthoDB" id="10622022at2759"/>
<evidence type="ECO:0000313" key="1">
    <source>
        <dbReference type="EMBL" id="OAX85608.1"/>
    </source>
</evidence>
<organism evidence="1 2">
    <name type="scientific">Emergomyces africanus</name>
    <dbReference type="NCBI Taxonomy" id="1955775"/>
    <lineage>
        <taxon>Eukaryota</taxon>
        <taxon>Fungi</taxon>
        <taxon>Dikarya</taxon>
        <taxon>Ascomycota</taxon>
        <taxon>Pezizomycotina</taxon>
        <taxon>Eurotiomycetes</taxon>
        <taxon>Eurotiomycetidae</taxon>
        <taxon>Onygenales</taxon>
        <taxon>Ajellomycetaceae</taxon>
        <taxon>Emergomyces</taxon>
    </lineage>
</organism>
<reference evidence="1 2" key="1">
    <citation type="submission" date="2015-07" db="EMBL/GenBank/DDBJ databases">
        <title>Emmonsia species relationships and genome sequence.</title>
        <authorList>
            <person name="Cuomo C.A."/>
            <person name="Schwartz I.S."/>
            <person name="Kenyon C."/>
            <person name="de Hoog G.S."/>
            <person name="Govender N.P."/>
            <person name="Botha A."/>
            <person name="Moreno L."/>
            <person name="de Vries M."/>
            <person name="Munoz J.F."/>
            <person name="Stielow J.B."/>
        </authorList>
    </citation>
    <scope>NUCLEOTIDE SEQUENCE [LARGE SCALE GENOMIC DNA]</scope>
    <source>
        <strain evidence="1 2">CBS 136260</strain>
    </source>
</reference>
<dbReference type="EMBL" id="LGUA01000001">
    <property type="protein sequence ID" value="OAX85608.1"/>
    <property type="molecule type" value="Genomic_DNA"/>
</dbReference>
<proteinExistence type="predicted"/>
<name>A0A1B7P9D9_9EURO</name>